<dbReference type="PROSITE" id="PS50042">
    <property type="entry name" value="CNMP_BINDING_3"/>
    <property type="match status" value="1"/>
</dbReference>
<dbReference type="SUPFAM" id="SSF51206">
    <property type="entry name" value="cAMP-binding domain-like"/>
    <property type="match status" value="1"/>
</dbReference>
<sequence length="750" mass="80468">MYLETLRNCYLFNGCKPRFLDEVLSLARMELFMPHMSILAEGEVVNELMIIVDGEIQGARSGSAAALAHANSTPGKSGTGDELMMEMQRPKARRGSIALDGNPTGSSIGRVSGTHPILSGKHQGSNLSSIHPPSATGAAPGGRCRSSVMFDTSAVEAELKKGLGPHRGSMQGSMGGGPGSLGRNSSNDVPCLQNYWTGCLVRVLILTRSQMDKLSELYPQQVKQILGNMREHVDEAFRLAVADALAKCAIPRPDEAGNFYDNEGNPIDPKAAGKVISLPEEVEEALHDALAGGQSFSAKPMRRPMKSLKDALPTDQRLQLQRLEQLRVLAIKHLRGQAVVKLLLDYQANANCQDAFGITAMFEAVRMGHDHVVDLLKSRRVKLGMDADRVVEAMNTAIVCSDMAMLGRLIRAGGDPNWGDFDRRTPLHLAASECNIAAVELLVEEGRAAVDPEDRWSGTPLDNAQEVGAQPVIDYLQPLYKEIKKGKRKGWRSTAWYLHCQQESERPPTPPKERTSPSAALMVTDGGYTKRGSVAEQGMAMKAGSVAAPGGLPGRWGSMMLPSGGASALQAFRLDEEASNVYNSDPAEPPAFGRNDSMQPPSQPGNQDVSAEAPAFGRNSSMQPPSQPGNQDLPEEPPAFGRNNSMQPPSQPGTQDLSAELPTFGRNDSMQPPGNMDFDSEPEFGRNGPSPSDNGDGAVDPPVFGRNGGMHSPSHSRDSDAPAEPPAFGRNGSMMLPSNPGKEPWDGKSM</sequence>
<dbReference type="Gene3D" id="2.60.120.10">
    <property type="entry name" value="Jelly Rolls"/>
    <property type="match status" value="1"/>
</dbReference>
<dbReference type="PROSITE" id="PS50297">
    <property type="entry name" value="ANK_REP_REGION"/>
    <property type="match status" value="1"/>
</dbReference>
<reference evidence="6" key="1">
    <citation type="submission" date="2017-08" db="EMBL/GenBank/DDBJ databases">
        <authorList>
            <person name="Polle J.E."/>
            <person name="Barry K."/>
            <person name="Cushman J."/>
            <person name="Schmutz J."/>
            <person name="Tran D."/>
            <person name="Hathwaick L.T."/>
            <person name="Yim W.C."/>
            <person name="Jenkins J."/>
            <person name="Mckie-Krisberg Z.M."/>
            <person name="Prochnik S."/>
            <person name="Lindquist E."/>
            <person name="Dockter R.B."/>
            <person name="Adam C."/>
            <person name="Molina H."/>
            <person name="Bunkerborg J."/>
            <person name="Jin E."/>
            <person name="Buchheim M."/>
            <person name="Magnuson J."/>
        </authorList>
    </citation>
    <scope>NUCLEOTIDE SEQUENCE</scope>
    <source>
        <strain evidence="6">CCAP 19/18</strain>
    </source>
</reference>
<proteinExistence type="predicted"/>
<evidence type="ECO:0000256" key="4">
    <source>
        <dbReference type="SAM" id="MobiDB-lite"/>
    </source>
</evidence>
<evidence type="ECO:0000259" key="5">
    <source>
        <dbReference type="PROSITE" id="PS50042"/>
    </source>
</evidence>
<dbReference type="InterPro" id="IPR036770">
    <property type="entry name" value="Ankyrin_rpt-contain_sf"/>
</dbReference>
<dbReference type="Pfam" id="PF12796">
    <property type="entry name" value="Ank_2"/>
    <property type="match status" value="1"/>
</dbReference>
<dbReference type="PANTHER" id="PTHR45743:SF2">
    <property type="entry name" value="POTASSIUM CHANNEL AKT1"/>
    <property type="match status" value="1"/>
</dbReference>
<keyword evidence="2" id="KW-0851">Voltage-gated channel</keyword>
<evidence type="ECO:0000313" key="7">
    <source>
        <dbReference type="Proteomes" id="UP000815325"/>
    </source>
</evidence>
<feature type="region of interest" description="Disordered" evidence="4">
    <location>
        <begin position="163"/>
        <end position="184"/>
    </location>
</feature>
<comment type="caution">
    <text evidence="6">The sequence shown here is derived from an EMBL/GenBank/DDBJ whole genome shotgun (WGS) entry which is preliminary data.</text>
</comment>
<evidence type="ECO:0000256" key="3">
    <source>
        <dbReference type="PROSITE-ProRule" id="PRU00023"/>
    </source>
</evidence>
<keyword evidence="1" id="KW-0630">Potassium</keyword>
<dbReference type="SMART" id="SM00248">
    <property type="entry name" value="ANK"/>
    <property type="match status" value="3"/>
</dbReference>
<feature type="region of interest" description="Disordered" evidence="4">
    <location>
        <begin position="581"/>
        <end position="750"/>
    </location>
</feature>
<accession>A0ABQ7GN72</accession>
<evidence type="ECO:0000313" key="6">
    <source>
        <dbReference type="EMBL" id="KAF5836032.1"/>
    </source>
</evidence>
<dbReference type="InterPro" id="IPR000595">
    <property type="entry name" value="cNMP-bd_dom"/>
</dbReference>
<dbReference type="InterPro" id="IPR018490">
    <property type="entry name" value="cNMP-bd_dom_sf"/>
</dbReference>
<dbReference type="InterPro" id="IPR014710">
    <property type="entry name" value="RmlC-like_jellyroll"/>
</dbReference>
<feature type="compositionally biased region" description="Polar residues" evidence="4">
    <location>
        <begin position="642"/>
        <end position="657"/>
    </location>
</feature>
<keyword evidence="3" id="KW-0040">ANK repeat</keyword>
<dbReference type="SUPFAM" id="SSF48403">
    <property type="entry name" value="Ankyrin repeat"/>
    <property type="match status" value="1"/>
</dbReference>
<dbReference type="InterPro" id="IPR045319">
    <property type="entry name" value="KAT/AKT"/>
</dbReference>
<feature type="compositionally biased region" description="Basic and acidic residues" evidence="4">
    <location>
        <begin position="502"/>
        <end position="515"/>
    </location>
</feature>
<keyword evidence="1" id="KW-0633">Potassium transport</keyword>
<dbReference type="Gene3D" id="1.25.40.20">
    <property type="entry name" value="Ankyrin repeat-containing domain"/>
    <property type="match status" value="2"/>
</dbReference>
<name>A0ABQ7GN72_DUNSA</name>
<feature type="compositionally biased region" description="Polar residues" evidence="4">
    <location>
        <begin position="618"/>
        <end position="630"/>
    </location>
</feature>
<dbReference type="EMBL" id="MU069678">
    <property type="protein sequence ID" value="KAF5836032.1"/>
    <property type="molecule type" value="Genomic_DNA"/>
</dbReference>
<dbReference type="Proteomes" id="UP000815325">
    <property type="component" value="Unassembled WGS sequence"/>
</dbReference>
<dbReference type="InterPro" id="IPR002110">
    <property type="entry name" value="Ankyrin_rpt"/>
</dbReference>
<feature type="compositionally biased region" description="Polar residues" evidence="4">
    <location>
        <begin position="596"/>
        <end position="609"/>
    </location>
</feature>
<feature type="region of interest" description="Disordered" evidence="4">
    <location>
        <begin position="502"/>
        <end position="526"/>
    </location>
</feature>
<dbReference type="PROSITE" id="PS50088">
    <property type="entry name" value="ANK_REPEAT"/>
    <property type="match status" value="1"/>
</dbReference>
<keyword evidence="7" id="KW-1185">Reference proteome</keyword>
<keyword evidence="1" id="KW-0631">Potassium channel</keyword>
<evidence type="ECO:0000256" key="1">
    <source>
        <dbReference type="ARBA" id="ARBA00022826"/>
    </source>
</evidence>
<evidence type="ECO:0000256" key="2">
    <source>
        <dbReference type="ARBA" id="ARBA00022882"/>
    </source>
</evidence>
<protein>
    <recommendedName>
        <fullName evidence="5">Cyclic nucleotide-binding domain-containing protein</fullName>
    </recommendedName>
</protein>
<keyword evidence="2" id="KW-0407">Ion channel</keyword>
<feature type="domain" description="Cyclic nucleotide-binding" evidence="5">
    <location>
        <begin position="11"/>
        <end position="92"/>
    </location>
</feature>
<gene>
    <name evidence="6" type="ORF">DUNSADRAFT_6548</name>
</gene>
<dbReference type="PANTHER" id="PTHR45743">
    <property type="entry name" value="POTASSIUM CHANNEL AKT1"/>
    <property type="match status" value="1"/>
</dbReference>
<keyword evidence="2" id="KW-0406">Ion transport</keyword>
<keyword evidence="2" id="KW-0813">Transport</keyword>
<organism evidence="6 7">
    <name type="scientific">Dunaliella salina</name>
    <name type="common">Green alga</name>
    <name type="synonym">Protococcus salinus</name>
    <dbReference type="NCBI Taxonomy" id="3046"/>
    <lineage>
        <taxon>Eukaryota</taxon>
        <taxon>Viridiplantae</taxon>
        <taxon>Chlorophyta</taxon>
        <taxon>core chlorophytes</taxon>
        <taxon>Chlorophyceae</taxon>
        <taxon>CS clade</taxon>
        <taxon>Chlamydomonadales</taxon>
        <taxon>Dunaliellaceae</taxon>
        <taxon>Dunaliella</taxon>
    </lineage>
</organism>
<feature type="repeat" description="ANK" evidence="3">
    <location>
        <begin position="422"/>
        <end position="446"/>
    </location>
</feature>